<name>A0A5J4KTM2_9CHLR</name>
<keyword evidence="8" id="KW-0472">Membrane</keyword>
<dbReference type="InterPro" id="IPR000719">
    <property type="entry name" value="Prot_kinase_dom"/>
</dbReference>
<keyword evidence="8" id="KW-1133">Transmembrane helix</keyword>
<gene>
    <name evidence="10" type="ORF">KDW_51750</name>
</gene>
<dbReference type="Pfam" id="PF26607">
    <property type="entry name" value="DUF8189"/>
    <property type="match status" value="1"/>
</dbReference>
<dbReference type="EMBL" id="BKZW01000003">
    <property type="protein sequence ID" value="GER91013.1"/>
    <property type="molecule type" value="Genomic_DNA"/>
</dbReference>
<dbReference type="PROSITE" id="PS00108">
    <property type="entry name" value="PROTEIN_KINASE_ST"/>
    <property type="match status" value="1"/>
</dbReference>
<dbReference type="RefSeq" id="WP_162005596.1">
    <property type="nucleotide sequence ID" value="NZ_BKZW01000003.1"/>
</dbReference>
<keyword evidence="5 6" id="KW-0067">ATP-binding</keyword>
<dbReference type="SMART" id="SM00220">
    <property type="entry name" value="S_TKc"/>
    <property type="match status" value="1"/>
</dbReference>
<dbReference type="PROSITE" id="PS00107">
    <property type="entry name" value="PROTEIN_KINASE_ATP"/>
    <property type="match status" value="1"/>
</dbReference>
<proteinExistence type="predicted"/>
<sequence>MAYDGSKKLGNYRLLELLGQGGFADVYLGEHIYLKTSAAIKVLRVHLSEDALEQFLAEARTIARLRHPHIIIVHDFGLEQEVPFLVMGYAPYGSLRRLHPAGSIVPLETVVRYVGQLAQALQYAHEQQIIHRDVKPENILLGEQHQLLLSDFGIAVTTQSMVGNSLMPQANQPAAIGTATYMAPELFISHAVFASDQYSLAIVAYEWLCGAPPFSGSDMETALQHLHVAAPALTDKVPEVTAEIEQVISKALAKQPEERYPSILDFATALEQAFLSRKAGIIVSSQFVPSFSFDKTEAFQSSAPIVADLPSSPASDKPATALPAFVSLSGLSASGKSKALSTPAPMAGKTPQPLPVASLKLPAHTPGTTTRLSDYASQPVAAIDIDEDKSRPLRLSAFMPATEQSNSDGQSTLPGQEKSVVVSLKHLWVDKTVPAARHLWLDQAVPAAKLFWSGQAVPAAKKLLSIPLLSPDPQQEALPPPYLRSTSQRLPVPSTQSVPAARKMIQTQSVPAMPSNAVNANGSKMSRRMLLGLAAGVGGAGLIGVIANLTWQNAFQSKPTMAPLPGPQQPVHVPTPTATQAPPAATAIPQNVMVLGPTRPTVASWGPDQLDLFVRGTDGALWQRHYDGSWHDWTQALAGLNFDPAVTTWGTGRFDVFARGADNTLQHSWYDGSWHPWESLGGTLTSDPAVVSWGPNRLDVFARSVDNALWHKAFDGTWHDWEHLDGVLLSSPSAATWGPNRLDVFVRGSDSALWHRGFDGSWHDWESLGGSFESDPAAVSIGQNHLDVFVRGAGNALQRRSFDGAWHDWETISGVLTTSPSTTTWGNGRIDVFARTSNNVLQQTSNTAGIWQPWISLT</sequence>
<dbReference type="Proteomes" id="UP000326912">
    <property type="component" value="Unassembled WGS sequence"/>
</dbReference>
<dbReference type="Gene3D" id="1.10.510.10">
    <property type="entry name" value="Transferase(Phosphotransferase) domain 1"/>
    <property type="match status" value="1"/>
</dbReference>
<keyword evidence="8" id="KW-0812">Transmembrane</keyword>
<protein>
    <recommendedName>
        <fullName evidence="1">non-specific serine/threonine protein kinase</fullName>
        <ecNumber evidence="1">2.7.11.1</ecNumber>
    </recommendedName>
</protein>
<evidence type="ECO:0000256" key="1">
    <source>
        <dbReference type="ARBA" id="ARBA00012513"/>
    </source>
</evidence>
<dbReference type="SUPFAM" id="SSF89372">
    <property type="entry name" value="Fucose-specific lectin"/>
    <property type="match status" value="2"/>
</dbReference>
<evidence type="ECO:0000256" key="8">
    <source>
        <dbReference type="SAM" id="Phobius"/>
    </source>
</evidence>
<keyword evidence="11" id="KW-1185">Reference proteome</keyword>
<dbReference type="GO" id="GO:0005524">
    <property type="term" value="F:ATP binding"/>
    <property type="evidence" value="ECO:0007669"/>
    <property type="project" value="UniProtKB-UniRule"/>
</dbReference>
<dbReference type="SUPFAM" id="SSF56112">
    <property type="entry name" value="Protein kinase-like (PK-like)"/>
    <property type="match status" value="1"/>
</dbReference>
<feature type="domain" description="Protein kinase" evidence="9">
    <location>
        <begin position="12"/>
        <end position="275"/>
    </location>
</feature>
<dbReference type="InterPro" id="IPR008271">
    <property type="entry name" value="Ser/Thr_kinase_AS"/>
</dbReference>
<dbReference type="EC" id="2.7.11.1" evidence="1"/>
<organism evidence="10 11">
    <name type="scientific">Dictyobacter vulcani</name>
    <dbReference type="NCBI Taxonomy" id="2607529"/>
    <lineage>
        <taxon>Bacteria</taxon>
        <taxon>Bacillati</taxon>
        <taxon>Chloroflexota</taxon>
        <taxon>Ktedonobacteria</taxon>
        <taxon>Ktedonobacterales</taxon>
        <taxon>Dictyobacteraceae</taxon>
        <taxon>Dictyobacter</taxon>
    </lineage>
</organism>
<evidence type="ECO:0000256" key="5">
    <source>
        <dbReference type="ARBA" id="ARBA00022840"/>
    </source>
</evidence>
<dbReference type="Gene3D" id="2.120.10.70">
    <property type="entry name" value="Fucose-specific lectin"/>
    <property type="match status" value="2"/>
</dbReference>
<keyword evidence="4" id="KW-0418">Kinase</keyword>
<evidence type="ECO:0000259" key="9">
    <source>
        <dbReference type="PROSITE" id="PS50011"/>
    </source>
</evidence>
<comment type="caution">
    <text evidence="10">The sequence shown here is derived from an EMBL/GenBank/DDBJ whole genome shotgun (WGS) entry which is preliminary data.</text>
</comment>
<evidence type="ECO:0000256" key="4">
    <source>
        <dbReference type="ARBA" id="ARBA00022777"/>
    </source>
</evidence>
<evidence type="ECO:0000256" key="7">
    <source>
        <dbReference type="SAM" id="MobiDB-lite"/>
    </source>
</evidence>
<evidence type="ECO:0000256" key="3">
    <source>
        <dbReference type="ARBA" id="ARBA00022741"/>
    </source>
</evidence>
<reference evidence="10 11" key="1">
    <citation type="submission" date="2019-10" db="EMBL/GenBank/DDBJ databases">
        <title>Dictyobacter vulcani sp. nov., within the class Ktedonobacteria, isolated from soil of volcanic Mt. Zao.</title>
        <authorList>
            <person name="Zheng Y."/>
            <person name="Wang C.M."/>
            <person name="Sakai Y."/>
            <person name="Abe K."/>
            <person name="Yokota A."/>
            <person name="Yabe S."/>
        </authorList>
    </citation>
    <scope>NUCLEOTIDE SEQUENCE [LARGE SCALE GENOMIC DNA]</scope>
    <source>
        <strain evidence="10 11">W12</strain>
    </source>
</reference>
<dbReference type="CDD" id="cd22954">
    <property type="entry name" value="PLL_lectin"/>
    <property type="match status" value="1"/>
</dbReference>
<dbReference type="Gene3D" id="3.30.200.20">
    <property type="entry name" value="Phosphorylase Kinase, domain 1"/>
    <property type="match status" value="1"/>
</dbReference>
<dbReference type="CDD" id="cd14014">
    <property type="entry name" value="STKc_PknB_like"/>
    <property type="match status" value="1"/>
</dbReference>
<dbReference type="Pfam" id="PF00069">
    <property type="entry name" value="Pkinase"/>
    <property type="match status" value="1"/>
</dbReference>
<dbReference type="InterPro" id="IPR011009">
    <property type="entry name" value="Kinase-like_dom_sf"/>
</dbReference>
<evidence type="ECO:0000256" key="6">
    <source>
        <dbReference type="PROSITE-ProRule" id="PRU10141"/>
    </source>
</evidence>
<feature type="binding site" evidence="6">
    <location>
        <position position="41"/>
    </location>
    <ligand>
        <name>ATP</name>
        <dbReference type="ChEBI" id="CHEBI:30616"/>
    </ligand>
</feature>
<evidence type="ECO:0000313" key="11">
    <source>
        <dbReference type="Proteomes" id="UP000326912"/>
    </source>
</evidence>
<keyword evidence="2" id="KW-0808">Transferase</keyword>
<feature type="transmembrane region" description="Helical" evidence="8">
    <location>
        <begin position="530"/>
        <end position="551"/>
    </location>
</feature>
<dbReference type="AlphaFoldDB" id="A0A5J4KTM2"/>
<feature type="region of interest" description="Disordered" evidence="7">
    <location>
        <begin position="337"/>
        <end position="356"/>
    </location>
</feature>
<dbReference type="PROSITE" id="PS50011">
    <property type="entry name" value="PROTEIN_KINASE_DOM"/>
    <property type="match status" value="1"/>
</dbReference>
<dbReference type="PANTHER" id="PTHR43289">
    <property type="entry name" value="MITOGEN-ACTIVATED PROTEIN KINASE KINASE KINASE 20-RELATED"/>
    <property type="match status" value="1"/>
</dbReference>
<evidence type="ECO:0000313" key="10">
    <source>
        <dbReference type="EMBL" id="GER91013.1"/>
    </source>
</evidence>
<evidence type="ECO:0000256" key="2">
    <source>
        <dbReference type="ARBA" id="ARBA00022679"/>
    </source>
</evidence>
<dbReference type="PANTHER" id="PTHR43289:SF6">
    <property type="entry name" value="SERINE_THREONINE-PROTEIN KINASE NEKL-3"/>
    <property type="match status" value="1"/>
</dbReference>
<dbReference type="InterPro" id="IPR058502">
    <property type="entry name" value="PLL-like_beta-prop"/>
</dbReference>
<dbReference type="GO" id="GO:0004674">
    <property type="term" value="F:protein serine/threonine kinase activity"/>
    <property type="evidence" value="ECO:0007669"/>
    <property type="project" value="UniProtKB-EC"/>
</dbReference>
<dbReference type="InterPro" id="IPR017441">
    <property type="entry name" value="Protein_kinase_ATP_BS"/>
</dbReference>
<accession>A0A5J4KTM2</accession>
<keyword evidence="3 6" id="KW-0547">Nucleotide-binding</keyword>